<evidence type="ECO:0000256" key="1">
    <source>
        <dbReference type="SAM" id="MobiDB-lite"/>
    </source>
</evidence>
<reference evidence="2" key="1">
    <citation type="submission" date="2023-03" db="EMBL/GenBank/DDBJ databases">
        <title>Massive genome expansion in bonnet fungi (Mycena s.s.) driven by repeated elements and novel gene families across ecological guilds.</title>
        <authorList>
            <consortium name="Lawrence Berkeley National Laboratory"/>
            <person name="Harder C.B."/>
            <person name="Miyauchi S."/>
            <person name="Viragh M."/>
            <person name="Kuo A."/>
            <person name="Thoen E."/>
            <person name="Andreopoulos B."/>
            <person name="Lu D."/>
            <person name="Skrede I."/>
            <person name="Drula E."/>
            <person name="Henrissat B."/>
            <person name="Morin E."/>
            <person name="Kohler A."/>
            <person name="Barry K."/>
            <person name="LaButti K."/>
            <person name="Morin E."/>
            <person name="Salamov A."/>
            <person name="Lipzen A."/>
            <person name="Mereny Z."/>
            <person name="Hegedus B."/>
            <person name="Baldrian P."/>
            <person name="Stursova M."/>
            <person name="Weitz H."/>
            <person name="Taylor A."/>
            <person name="Grigoriev I.V."/>
            <person name="Nagy L.G."/>
            <person name="Martin F."/>
            <person name="Kauserud H."/>
        </authorList>
    </citation>
    <scope>NUCLEOTIDE SEQUENCE</scope>
    <source>
        <strain evidence="2">CBHHK200</strain>
    </source>
</reference>
<keyword evidence="3" id="KW-1185">Reference proteome</keyword>
<evidence type="ECO:0000313" key="2">
    <source>
        <dbReference type="EMBL" id="KAJ7031783.1"/>
    </source>
</evidence>
<proteinExistence type="predicted"/>
<organism evidence="2 3">
    <name type="scientific">Mycena alexandri</name>
    <dbReference type="NCBI Taxonomy" id="1745969"/>
    <lineage>
        <taxon>Eukaryota</taxon>
        <taxon>Fungi</taxon>
        <taxon>Dikarya</taxon>
        <taxon>Basidiomycota</taxon>
        <taxon>Agaricomycotina</taxon>
        <taxon>Agaricomycetes</taxon>
        <taxon>Agaricomycetidae</taxon>
        <taxon>Agaricales</taxon>
        <taxon>Marasmiineae</taxon>
        <taxon>Mycenaceae</taxon>
        <taxon>Mycena</taxon>
    </lineage>
</organism>
<accession>A0AAD6SPY8</accession>
<dbReference type="AlphaFoldDB" id="A0AAD6SPY8"/>
<gene>
    <name evidence="2" type="ORF">C8F04DRAFT_1185705</name>
</gene>
<protein>
    <submittedName>
        <fullName evidence="2">Uncharacterized protein</fullName>
    </submittedName>
</protein>
<sequence length="235" mass="26475">MTRAPCRDQVGPQAAPDDREVPTYQVGPRVAPDEVSEARTESDHKLLLTRFLSRSRTKPDHKLLLTSQFKSEVAGAVDNEIWGATGPLRRRLRRLRGQTDMERASAQRLWIEAEINNALHPPCWALIFEPIQSERVTLVADSTLELCRNFYRLQPIQIARGAHGILSYLVFRRGGSGRTRTSELVSPRVSFSAHSYGSQISLTHHRPVPDPQDLLDLLAIARSTEIMHIAKISED</sequence>
<dbReference type="EMBL" id="JARJCM010000079">
    <property type="protein sequence ID" value="KAJ7031783.1"/>
    <property type="molecule type" value="Genomic_DNA"/>
</dbReference>
<feature type="region of interest" description="Disordered" evidence="1">
    <location>
        <begin position="1"/>
        <end position="41"/>
    </location>
</feature>
<dbReference type="Proteomes" id="UP001218188">
    <property type="component" value="Unassembled WGS sequence"/>
</dbReference>
<comment type="caution">
    <text evidence="2">The sequence shown here is derived from an EMBL/GenBank/DDBJ whole genome shotgun (WGS) entry which is preliminary data.</text>
</comment>
<evidence type="ECO:0000313" key="3">
    <source>
        <dbReference type="Proteomes" id="UP001218188"/>
    </source>
</evidence>
<name>A0AAD6SPY8_9AGAR</name>